<feature type="binding site" evidence="13">
    <location>
        <position position="161"/>
    </location>
    <ligand>
        <name>ATP</name>
        <dbReference type="ChEBI" id="CHEBI:30616"/>
    </ligand>
</feature>
<feature type="binding site" evidence="12">
    <location>
        <position position="3"/>
    </location>
    <ligand>
        <name>Zn(2+)</name>
        <dbReference type="ChEBI" id="CHEBI:29105"/>
        <label>1</label>
    </ligand>
</feature>
<evidence type="ECO:0000256" key="8">
    <source>
        <dbReference type="ARBA" id="ARBA00022840"/>
    </source>
</evidence>
<feature type="domain" description="tRNA(Ile)-lysidine/2-thiocytidine synthase N-terminal" evidence="14">
    <location>
        <begin position="48"/>
        <end position="221"/>
    </location>
</feature>
<accession>A0A520KX12</accession>
<gene>
    <name evidence="16" type="ORF">EF807_03770</name>
</gene>
<dbReference type="AlphaFoldDB" id="A0A520KX12"/>
<evidence type="ECO:0000256" key="7">
    <source>
        <dbReference type="ARBA" id="ARBA00022833"/>
    </source>
</evidence>
<evidence type="ECO:0000256" key="9">
    <source>
        <dbReference type="ARBA" id="ARBA00022842"/>
    </source>
</evidence>
<evidence type="ECO:0000256" key="3">
    <source>
        <dbReference type="ARBA" id="ARBA00022485"/>
    </source>
</evidence>
<dbReference type="InterPro" id="IPR000541">
    <property type="entry name" value="Ncs6/Tuc1/Ctu1"/>
</dbReference>
<evidence type="ECO:0000256" key="5">
    <source>
        <dbReference type="ARBA" id="ARBA00022723"/>
    </source>
</evidence>
<dbReference type="SUPFAM" id="SSF52402">
    <property type="entry name" value="Adenine nucleotide alpha hydrolases-like"/>
    <property type="match status" value="1"/>
</dbReference>
<dbReference type="Gene3D" id="3.40.50.620">
    <property type="entry name" value="HUPs"/>
    <property type="match status" value="1"/>
</dbReference>
<keyword evidence="5 12" id="KW-0479">Metal-binding</keyword>
<feature type="binding site" evidence="12">
    <location>
        <position position="293"/>
    </location>
    <ligand>
        <name>Zn(2+)</name>
        <dbReference type="ChEBI" id="CHEBI:29105"/>
        <label>2</label>
    </ligand>
</feature>
<keyword evidence="6 13" id="KW-0547">Nucleotide-binding</keyword>
<keyword evidence="9" id="KW-0460">Magnesium</keyword>
<organism evidence="16 17">
    <name type="scientific">Candidatus Methanolliviera hydrocarbonicum</name>
    <dbReference type="NCBI Taxonomy" id="2491085"/>
    <lineage>
        <taxon>Archaea</taxon>
        <taxon>Methanobacteriati</taxon>
        <taxon>Methanobacteriota</taxon>
        <taxon>Candidatus Methanoliparia</taxon>
        <taxon>Candidatus Methanoliparales</taxon>
        <taxon>Candidatus Methanollivieraceae</taxon>
        <taxon>Candidatus Methanolliviera</taxon>
    </lineage>
</organism>
<dbReference type="PIRSF" id="PIRSF004976">
    <property type="entry name" value="ATPase_YdaO"/>
    <property type="match status" value="1"/>
</dbReference>
<dbReference type="FunFam" id="3.40.50.620:FF:000174">
    <property type="entry name" value="ATPase, PP-loop superfamily"/>
    <property type="match status" value="1"/>
</dbReference>
<keyword evidence="11" id="KW-0411">Iron-sulfur</keyword>
<evidence type="ECO:0000256" key="4">
    <source>
        <dbReference type="ARBA" id="ARBA00022679"/>
    </source>
</evidence>
<dbReference type="InterPro" id="IPR056369">
    <property type="entry name" value="CTU1-like_ATP-bd"/>
</dbReference>
<dbReference type="InterPro" id="IPR011063">
    <property type="entry name" value="TilS/TtcA_N"/>
</dbReference>
<feature type="binding site" evidence="13">
    <location>
        <begin position="52"/>
        <end position="54"/>
    </location>
    <ligand>
        <name>ATP</name>
        <dbReference type="ChEBI" id="CHEBI:30616"/>
    </ligand>
</feature>
<feature type="binding site" evidence="13">
    <location>
        <position position="166"/>
    </location>
    <ligand>
        <name>ATP</name>
        <dbReference type="ChEBI" id="CHEBI:30616"/>
    </ligand>
</feature>
<evidence type="ECO:0000259" key="14">
    <source>
        <dbReference type="Pfam" id="PF01171"/>
    </source>
</evidence>
<protein>
    <submittedName>
        <fullName evidence="16">TIGR00269 family protein</fullName>
    </submittedName>
</protein>
<reference evidence="16 17" key="1">
    <citation type="journal article" date="2019" name="Nat. Microbiol.">
        <title>Wide diversity of methane and short-chain alkane metabolisms in uncultured archaea.</title>
        <authorList>
            <person name="Borrel G."/>
            <person name="Adam P.S."/>
            <person name="McKay L.J."/>
            <person name="Chen L.X."/>
            <person name="Sierra-Garcia I.N."/>
            <person name="Sieber C.M."/>
            <person name="Letourneur Q."/>
            <person name="Ghozlane A."/>
            <person name="Andersen G.L."/>
            <person name="Li W.J."/>
            <person name="Hallam S.J."/>
            <person name="Muyzer G."/>
            <person name="de Oliveira V.M."/>
            <person name="Inskeep W.P."/>
            <person name="Banfield J.F."/>
            <person name="Gribaldo S."/>
        </authorList>
    </citation>
    <scope>NUCLEOTIDE SEQUENCE [LARGE SCALE GENOMIC DNA]</scope>
    <source>
        <strain evidence="16">NM1b</strain>
    </source>
</reference>
<dbReference type="Pfam" id="PF01171">
    <property type="entry name" value="ATP_bind_3"/>
    <property type="match status" value="1"/>
</dbReference>
<feature type="domain" description="2-thiouridine synthetase TtuA-like N-terminal LIM" evidence="15">
    <location>
        <begin position="2"/>
        <end position="26"/>
    </location>
</feature>
<dbReference type="GO" id="GO:0046872">
    <property type="term" value="F:metal ion binding"/>
    <property type="evidence" value="ECO:0007669"/>
    <property type="project" value="UniProtKB-KW"/>
</dbReference>
<evidence type="ECO:0000256" key="12">
    <source>
        <dbReference type="PIRSR" id="PIRSR004976-50"/>
    </source>
</evidence>
<keyword evidence="3" id="KW-0004">4Fe-4S</keyword>
<dbReference type="PANTHER" id="PTHR11807">
    <property type="entry name" value="ATPASES OF THE PP SUPERFAMILY-RELATED"/>
    <property type="match status" value="1"/>
</dbReference>
<comment type="caution">
    <text evidence="16">The sequence shown here is derived from an EMBL/GenBank/DDBJ whole genome shotgun (WGS) entry which is preliminary data.</text>
</comment>
<dbReference type="CDD" id="cd01713">
    <property type="entry name" value="CTU1-like"/>
    <property type="match status" value="1"/>
</dbReference>
<keyword evidence="10" id="KW-0408">Iron</keyword>
<dbReference type="Pfam" id="PF22082">
    <property type="entry name" value="TtuA_LIM_N"/>
    <property type="match status" value="1"/>
</dbReference>
<keyword evidence="7 12" id="KW-0862">Zinc</keyword>
<dbReference type="GO" id="GO:0002143">
    <property type="term" value="P:tRNA wobble position uridine thiolation"/>
    <property type="evidence" value="ECO:0007669"/>
    <property type="project" value="TreeGrafter"/>
</dbReference>
<evidence type="ECO:0000256" key="1">
    <source>
        <dbReference type="ARBA" id="ARBA00001946"/>
    </source>
</evidence>
<dbReference type="GO" id="GO:0000049">
    <property type="term" value="F:tRNA binding"/>
    <property type="evidence" value="ECO:0007669"/>
    <property type="project" value="InterPro"/>
</dbReference>
<evidence type="ECO:0000256" key="13">
    <source>
        <dbReference type="PIRSR" id="PIRSR004976-51"/>
    </source>
</evidence>
<comment type="cofactor">
    <cofactor evidence="2">
        <name>[4Fe-4S] cluster</name>
        <dbReference type="ChEBI" id="CHEBI:49883"/>
    </cofactor>
</comment>
<evidence type="ECO:0000256" key="2">
    <source>
        <dbReference type="ARBA" id="ARBA00001966"/>
    </source>
</evidence>
<feature type="binding site" evidence="13">
    <location>
        <position position="83"/>
    </location>
    <ligand>
        <name>ATP</name>
        <dbReference type="ChEBI" id="CHEBI:30616"/>
    </ligand>
</feature>
<feature type="binding site" evidence="12">
    <location>
        <position position="278"/>
    </location>
    <ligand>
        <name>Zn(2+)</name>
        <dbReference type="ChEBI" id="CHEBI:29105"/>
        <label>2</label>
    </ligand>
</feature>
<dbReference type="NCBIfam" id="TIGR00269">
    <property type="entry name" value="TIGR00269 family protein"/>
    <property type="match status" value="1"/>
</dbReference>
<feature type="binding site" evidence="12">
    <location>
        <position position="22"/>
    </location>
    <ligand>
        <name>Zn(2+)</name>
        <dbReference type="ChEBI" id="CHEBI:29105"/>
        <label>1</label>
    </ligand>
</feature>
<evidence type="ECO:0000313" key="17">
    <source>
        <dbReference type="Proteomes" id="UP000320766"/>
    </source>
</evidence>
<evidence type="ECO:0000256" key="11">
    <source>
        <dbReference type="ARBA" id="ARBA00023014"/>
    </source>
</evidence>
<dbReference type="GO" id="GO:0016740">
    <property type="term" value="F:transferase activity"/>
    <property type="evidence" value="ECO:0007669"/>
    <property type="project" value="UniProtKB-KW"/>
</dbReference>
<dbReference type="GO" id="GO:0005524">
    <property type="term" value="F:ATP binding"/>
    <property type="evidence" value="ECO:0007669"/>
    <property type="project" value="UniProtKB-KW"/>
</dbReference>
<name>A0A520KX12_9EURY</name>
<dbReference type="EMBL" id="RXIL01000062">
    <property type="protein sequence ID" value="RZN70064.1"/>
    <property type="molecule type" value="Genomic_DNA"/>
</dbReference>
<evidence type="ECO:0000259" key="15">
    <source>
        <dbReference type="Pfam" id="PF22082"/>
    </source>
</evidence>
<feature type="binding site" evidence="13">
    <location>
        <position position="58"/>
    </location>
    <ligand>
        <name>ATP</name>
        <dbReference type="ChEBI" id="CHEBI:30616"/>
    </ligand>
</feature>
<feature type="binding site" evidence="12">
    <location>
        <position position="25"/>
    </location>
    <ligand>
        <name>Zn(2+)</name>
        <dbReference type="ChEBI" id="CHEBI:29105"/>
        <label>1</label>
    </ligand>
</feature>
<dbReference type="InterPro" id="IPR054306">
    <property type="entry name" value="TtuA-like_LIM_N"/>
</dbReference>
<feature type="binding site" evidence="12">
    <location>
        <position position="290"/>
    </location>
    <ligand>
        <name>Zn(2+)</name>
        <dbReference type="ChEBI" id="CHEBI:29105"/>
        <label>2</label>
    </ligand>
</feature>
<evidence type="ECO:0000256" key="6">
    <source>
        <dbReference type="ARBA" id="ARBA00022741"/>
    </source>
</evidence>
<dbReference type="GO" id="GO:0002144">
    <property type="term" value="C:cytosolic tRNA wobble base thiouridylase complex"/>
    <property type="evidence" value="ECO:0007669"/>
    <property type="project" value="TreeGrafter"/>
</dbReference>
<evidence type="ECO:0000256" key="10">
    <source>
        <dbReference type="ARBA" id="ARBA00023004"/>
    </source>
</evidence>
<sequence>MRCDRCGRDAVLFQRYSGMHLCSKHFKEDAERKIRRKIRKSRIGKGEKIALALSGGKDSSVAAYVLKNVFRDWKDIDLIAITIDEGIEGYRDEMIDGAKLLTKKLHIDHRIESFEDNFDYTIDEIACIKRDLGICSFCGVLRRKLLNAVAREEGATLLATGHNLDDEAQTVLMNILRGDVERLARFVPSKVQPGLIPRLKPLSEIPENEVILYANLEKLPIPHESCPYVHEAMRRDIRGMLNDLEERHPGTKHSLMGAFYKINESLKEKYVQGELNRCERCGEPCIGNLCQSCKLLDKIKREKD</sequence>
<feature type="binding site" evidence="12">
    <location>
        <position position="281"/>
    </location>
    <ligand>
        <name>Zn(2+)</name>
        <dbReference type="ChEBI" id="CHEBI:29105"/>
        <label>2</label>
    </ligand>
</feature>
<proteinExistence type="predicted"/>
<feature type="binding site" evidence="12">
    <location>
        <position position="6"/>
    </location>
    <ligand>
        <name>Zn(2+)</name>
        <dbReference type="ChEBI" id="CHEBI:29105"/>
        <label>1</label>
    </ligand>
</feature>
<keyword evidence="8 13" id="KW-0067">ATP-binding</keyword>
<dbReference type="InterPro" id="IPR014729">
    <property type="entry name" value="Rossmann-like_a/b/a_fold"/>
</dbReference>
<dbReference type="Proteomes" id="UP000320766">
    <property type="component" value="Unassembled WGS sequence"/>
</dbReference>
<dbReference type="GO" id="GO:0051539">
    <property type="term" value="F:4 iron, 4 sulfur cluster binding"/>
    <property type="evidence" value="ECO:0007669"/>
    <property type="project" value="UniProtKB-KW"/>
</dbReference>
<keyword evidence="4" id="KW-0808">Transferase</keyword>
<comment type="cofactor">
    <cofactor evidence="1">
        <name>Mg(2+)</name>
        <dbReference type="ChEBI" id="CHEBI:18420"/>
    </cofactor>
</comment>
<evidence type="ECO:0000313" key="16">
    <source>
        <dbReference type="EMBL" id="RZN70064.1"/>
    </source>
</evidence>
<dbReference type="InterPro" id="IPR035107">
    <property type="entry name" value="tRNA_thiolation_TtcA_Ctu1"/>
</dbReference>
<dbReference type="PANTHER" id="PTHR11807:SF12">
    <property type="entry name" value="CYTOPLASMIC TRNA 2-THIOLATION PROTEIN 1"/>
    <property type="match status" value="1"/>
</dbReference>